<organism evidence="1 2">
    <name type="scientific">Caerostris darwini</name>
    <dbReference type="NCBI Taxonomy" id="1538125"/>
    <lineage>
        <taxon>Eukaryota</taxon>
        <taxon>Metazoa</taxon>
        <taxon>Ecdysozoa</taxon>
        <taxon>Arthropoda</taxon>
        <taxon>Chelicerata</taxon>
        <taxon>Arachnida</taxon>
        <taxon>Araneae</taxon>
        <taxon>Araneomorphae</taxon>
        <taxon>Entelegynae</taxon>
        <taxon>Araneoidea</taxon>
        <taxon>Araneidae</taxon>
        <taxon>Caerostris</taxon>
    </lineage>
</organism>
<proteinExistence type="predicted"/>
<comment type="caution">
    <text evidence="1">The sequence shown here is derived from an EMBL/GenBank/DDBJ whole genome shotgun (WGS) entry which is preliminary data.</text>
</comment>
<name>A0AAV4RG42_9ARAC</name>
<keyword evidence="2" id="KW-1185">Reference proteome</keyword>
<sequence>METADWTNLSEETAMQNQYVRDNLQLAILRLFEDEIYVSLRLAERVTQLCTGRLTYTGTVTFVNRRKSVIRVGRTRPVSYMEL</sequence>
<dbReference type="Proteomes" id="UP001054837">
    <property type="component" value="Unassembled WGS sequence"/>
</dbReference>
<gene>
    <name evidence="1" type="ORF">CDAR_582311</name>
</gene>
<evidence type="ECO:0000313" key="2">
    <source>
        <dbReference type="Proteomes" id="UP001054837"/>
    </source>
</evidence>
<protein>
    <submittedName>
        <fullName evidence="1">Uncharacterized protein</fullName>
    </submittedName>
</protein>
<evidence type="ECO:0000313" key="1">
    <source>
        <dbReference type="EMBL" id="GIY20929.1"/>
    </source>
</evidence>
<accession>A0AAV4RG42</accession>
<dbReference type="AlphaFoldDB" id="A0AAV4RG42"/>
<dbReference type="EMBL" id="BPLQ01006238">
    <property type="protein sequence ID" value="GIY20929.1"/>
    <property type="molecule type" value="Genomic_DNA"/>
</dbReference>
<reference evidence="1 2" key="1">
    <citation type="submission" date="2021-06" db="EMBL/GenBank/DDBJ databases">
        <title>Caerostris darwini draft genome.</title>
        <authorList>
            <person name="Kono N."/>
            <person name="Arakawa K."/>
        </authorList>
    </citation>
    <scope>NUCLEOTIDE SEQUENCE [LARGE SCALE GENOMIC DNA]</scope>
</reference>